<reference evidence="2" key="1">
    <citation type="submission" date="2021-03" db="EMBL/GenBank/DDBJ databases">
        <authorList>
            <person name="Stanton E."/>
        </authorList>
    </citation>
    <scope>NUCLEOTIDE SEQUENCE</scope>
    <source>
        <strain evidence="2">2020EL-00113</strain>
    </source>
</reference>
<dbReference type="Proteomes" id="UP000674270">
    <property type="component" value="Unassembled WGS sequence"/>
</dbReference>
<keyword evidence="1" id="KW-0732">Signal</keyword>
<sequence length="64" mass="7186">MFKKSIILASLLFPALSLATPILPFPPEPPILSIDLKIAYNGDDDDVWFQVKNGDDDDVWLNIE</sequence>
<evidence type="ECO:0000256" key="1">
    <source>
        <dbReference type="SAM" id="SignalP"/>
    </source>
</evidence>
<evidence type="ECO:0000313" key="3">
    <source>
        <dbReference type="EMBL" id="MDT0132396.1"/>
    </source>
</evidence>
<dbReference type="GeneID" id="89488758"/>
<reference evidence="3 5" key="2">
    <citation type="submission" date="2022-06" db="EMBL/GenBank/DDBJ databases">
        <title>Chromosome and plasmid sequencings of Enterobacteriales species co-exiting double carbapenemases.</title>
        <authorList>
            <person name="Fu Y."/>
        </authorList>
    </citation>
    <scope>NUCLEOTIDE SEQUENCE [LARGE SCALE GENOMIC DNA]</scope>
    <source>
        <strain evidence="3 5">21030615019</strain>
    </source>
</reference>
<feature type="signal peptide" evidence="1">
    <location>
        <begin position="1"/>
        <end position="19"/>
    </location>
</feature>
<dbReference type="AlphaFoldDB" id="A0A345LXB4"/>
<comment type="caution">
    <text evidence="2">The sequence shown here is derived from an EMBL/GenBank/DDBJ whole genome shotgun (WGS) entry which is preliminary data.</text>
</comment>
<evidence type="ECO:0000313" key="2">
    <source>
        <dbReference type="EMBL" id="MBQ0270264.1"/>
    </source>
</evidence>
<keyword evidence="5" id="KW-1185">Reference proteome</keyword>
<evidence type="ECO:0000313" key="4">
    <source>
        <dbReference type="Proteomes" id="UP000674270"/>
    </source>
</evidence>
<accession>A0A345LXB4</accession>
<name>A0A345LXB4_9GAMM</name>
<dbReference type="RefSeq" id="WP_102138963.1">
    <property type="nucleotide sequence ID" value="NZ_CP031123.2"/>
</dbReference>
<dbReference type="Proteomes" id="UP001252207">
    <property type="component" value="Unassembled WGS sequence"/>
</dbReference>
<evidence type="ECO:0000313" key="5">
    <source>
        <dbReference type="Proteomes" id="UP001252207"/>
    </source>
</evidence>
<gene>
    <name evidence="2" type="ORF">J7T18_18390</name>
    <name evidence="3" type="ORF">NLX89_03435</name>
</gene>
<feature type="chain" id="PRO_5044584430" evidence="1">
    <location>
        <begin position="20"/>
        <end position="64"/>
    </location>
</feature>
<dbReference type="EMBL" id="JANAVW010000001">
    <property type="protein sequence ID" value="MDT0132396.1"/>
    <property type="molecule type" value="Genomic_DNA"/>
</dbReference>
<dbReference type="EMBL" id="JAGKLY010000011">
    <property type="protein sequence ID" value="MBQ0270264.1"/>
    <property type="molecule type" value="Genomic_DNA"/>
</dbReference>
<proteinExistence type="predicted"/>
<dbReference type="OrthoDB" id="9951005at2"/>
<organism evidence="2 4">
    <name type="scientific">Providencia huaxiensis</name>
    <dbReference type="NCBI Taxonomy" id="2027290"/>
    <lineage>
        <taxon>Bacteria</taxon>
        <taxon>Pseudomonadati</taxon>
        <taxon>Pseudomonadota</taxon>
        <taxon>Gammaproteobacteria</taxon>
        <taxon>Enterobacterales</taxon>
        <taxon>Morganellaceae</taxon>
        <taxon>Providencia</taxon>
    </lineage>
</organism>
<protein>
    <submittedName>
        <fullName evidence="2">Uncharacterized protein</fullName>
    </submittedName>
</protein>
<dbReference type="KEGG" id="prq:CYG50_12360"/>